<feature type="chain" id="PRO_5046904075" description="Sn-glycerol-3-phosphate transporter" evidence="1">
    <location>
        <begin position="33"/>
        <end position="173"/>
    </location>
</feature>
<dbReference type="EMBL" id="JAVDRF010000021">
    <property type="protein sequence ID" value="MDR6539674.1"/>
    <property type="molecule type" value="Genomic_DNA"/>
</dbReference>
<organism evidence="2 3">
    <name type="scientific">Variovorax soli</name>
    <dbReference type="NCBI Taxonomy" id="376815"/>
    <lineage>
        <taxon>Bacteria</taxon>
        <taxon>Pseudomonadati</taxon>
        <taxon>Pseudomonadota</taxon>
        <taxon>Betaproteobacteria</taxon>
        <taxon>Burkholderiales</taxon>
        <taxon>Comamonadaceae</taxon>
        <taxon>Variovorax</taxon>
    </lineage>
</organism>
<accession>A0ABU1NMM7</accession>
<evidence type="ECO:0000256" key="1">
    <source>
        <dbReference type="SAM" id="SignalP"/>
    </source>
</evidence>
<feature type="signal peptide" evidence="1">
    <location>
        <begin position="1"/>
        <end position="32"/>
    </location>
</feature>
<keyword evidence="3" id="KW-1185">Reference proteome</keyword>
<keyword evidence="1" id="KW-0732">Signal</keyword>
<dbReference type="Proteomes" id="UP001184230">
    <property type="component" value="Unassembled WGS sequence"/>
</dbReference>
<sequence>MKTLLMRFSPTARLASLAICLFGLLDAPDTRAEESNLIPTDSAWEVTLSPYGYHFHSDPMHKPVWLIGLERQSADGWLWGGAYFINSFGQKSGAVYVGYVWNNLFNVQMLYAKLVGGLMYGYVAPYQDKVPFNHNGYSPMVVPALGYRLTHKDALQVSLLGTAGLLFSYNRRF</sequence>
<protein>
    <recommendedName>
        <fullName evidence="4">Sn-glycerol-3-phosphate transporter</fullName>
    </recommendedName>
</protein>
<evidence type="ECO:0000313" key="3">
    <source>
        <dbReference type="Proteomes" id="UP001184230"/>
    </source>
</evidence>
<reference evidence="2 3" key="1">
    <citation type="submission" date="2023-07" db="EMBL/GenBank/DDBJ databases">
        <title>Sorghum-associated microbial communities from plants grown in Nebraska, USA.</title>
        <authorList>
            <person name="Schachtman D."/>
        </authorList>
    </citation>
    <scope>NUCLEOTIDE SEQUENCE [LARGE SCALE GENOMIC DNA]</scope>
    <source>
        <strain evidence="2 3">DS1781</strain>
    </source>
</reference>
<evidence type="ECO:0000313" key="2">
    <source>
        <dbReference type="EMBL" id="MDR6539674.1"/>
    </source>
</evidence>
<comment type="caution">
    <text evidence="2">The sequence shown here is derived from an EMBL/GenBank/DDBJ whole genome shotgun (WGS) entry which is preliminary data.</text>
</comment>
<gene>
    <name evidence="2" type="ORF">J2739_005476</name>
</gene>
<evidence type="ECO:0008006" key="4">
    <source>
        <dbReference type="Google" id="ProtNLM"/>
    </source>
</evidence>
<dbReference type="RefSeq" id="WP_309907571.1">
    <property type="nucleotide sequence ID" value="NZ_JAVDRF010000021.1"/>
</dbReference>
<name>A0ABU1NMM7_9BURK</name>
<proteinExistence type="predicted"/>